<dbReference type="AlphaFoldDB" id="A0A7V4E627"/>
<dbReference type="EMBL" id="DTDJ01000043">
    <property type="protein sequence ID" value="HGL17954.1"/>
    <property type="molecule type" value="Genomic_DNA"/>
</dbReference>
<comment type="caution">
    <text evidence="3">The sequence shown here is derived from an EMBL/GenBank/DDBJ whole genome shotgun (WGS) entry which is preliminary data.</text>
</comment>
<protein>
    <submittedName>
        <fullName evidence="3">Uncharacterized protein</fullName>
    </submittedName>
</protein>
<reference evidence="3" key="1">
    <citation type="journal article" date="2020" name="mSystems">
        <title>Genome- and Community-Level Interaction Insights into Carbon Utilization and Element Cycling Functions of Hydrothermarchaeota in Hydrothermal Sediment.</title>
        <authorList>
            <person name="Zhou Z."/>
            <person name="Liu Y."/>
            <person name="Xu W."/>
            <person name="Pan J."/>
            <person name="Luo Z.H."/>
            <person name="Li M."/>
        </authorList>
    </citation>
    <scope>NUCLEOTIDE SEQUENCE [LARGE SCALE GENOMIC DNA]</scope>
    <source>
        <strain evidence="3">SpSt-69</strain>
    </source>
</reference>
<keyword evidence="1" id="KW-0175">Coiled coil</keyword>
<accession>A0A7V4E627</accession>
<gene>
    <name evidence="2" type="ORF">ENU66_06480</name>
    <name evidence="3" type="ORF">ENU66_06485</name>
</gene>
<evidence type="ECO:0000313" key="3">
    <source>
        <dbReference type="EMBL" id="HGL17954.1"/>
    </source>
</evidence>
<name>A0A7V4E627_UNCW3</name>
<evidence type="ECO:0000256" key="1">
    <source>
        <dbReference type="SAM" id="Coils"/>
    </source>
</evidence>
<dbReference type="EMBL" id="DTDJ01000043">
    <property type="protein sequence ID" value="HGL17953.1"/>
    <property type="molecule type" value="Genomic_DNA"/>
</dbReference>
<feature type="coiled-coil region" evidence="1">
    <location>
        <begin position="19"/>
        <end position="46"/>
    </location>
</feature>
<sequence>MKKLLLLLFLFSACIPRKVLRKELDIEKFQQHLRELYEELSNCEVKGSYTFKATNFNLSGKFSMIKKGKEWILVLQNPINPSIIKVNEDTLPIKDILFQDWESSSIKYEILGNSIKLHYKDSSVIKIETFNSLPHQISYDGITAILTYSEGKLKQIKIQSDEGILDLKLIY</sequence>
<evidence type="ECO:0000313" key="2">
    <source>
        <dbReference type="EMBL" id="HGL17953.1"/>
    </source>
</evidence>
<organism evidence="3">
    <name type="scientific">candidate division WOR-3 bacterium</name>
    <dbReference type="NCBI Taxonomy" id="2052148"/>
    <lineage>
        <taxon>Bacteria</taxon>
        <taxon>Bacteria division WOR-3</taxon>
    </lineage>
</organism>
<proteinExistence type="predicted"/>